<feature type="domain" description="SH3" evidence="3">
    <location>
        <begin position="3"/>
        <end position="73"/>
    </location>
</feature>
<reference evidence="4" key="1">
    <citation type="journal article" date="2021" name="Cell">
        <title>Tracing the genetic footprints of vertebrate landing in non-teleost ray-finned fishes.</title>
        <authorList>
            <person name="Bi X."/>
            <person name="Wang K."/>
            <person name="Yang L."/>
            <person name="Pan H."/>
            <person name="Jiang H."/>
            <person name="Wei Q."/>
            <person name="Fang M."/>
            <person name="Yu H."/>
            <person name="Zhu C."/>
            <person name="Cai Y."/>
            <person name="He Y."/>
            <person name="Gan X."/>
            <person name="Zeng H."/>
            <person name="Yu D."/>
            <person name="Zhu Y."/>
            <person name="Jiang H."/>
            <person name="Qiu Q."/>
            <person name="Yang H."/>
            <person name="Zhang Y.E."/>
            <person name="Wang W."/>
            <person name="Zhu M."/>
            <person name="He S."/>
            <person name="Zhang G."/>
        </authorList>
    </citation>
    <scope>NUCLEOTIDE SEQUENCE</scope>
    <source>
        <strain evidence="4">Pddl_001</strain>
    </source>
</reference>
<evidence type="ECO:0000256" key="2">
    <source>
        <dbReference type="PROSITE-ProRule" id="PRU00192"/>
    </source>
</evidence>
<feature type="non-terminal residue" evidence="4">
    <location>
        <position position="94"/>
    </location>
</feature>
<name>A0ABS2YLE9_POLSP</name>
<comment type="caution">
    <text evidence="4">The sequence shown here is derived from an EMBL/GenBank/DDBJ whole genome shotgun (WGS) entry which is preliminary data.</text>
</comment>
<evidence type="ECO:0000256" key="1">
    <source>
        <dbReference type="ARBA" id="ARBA00022443"/>
    </source>
</evidence>
<gene>
    <name evidence="4" type="primary">Dlg4_0</name>
    <name evidence="4" type="ORF">GTO93_0000108</name>
</gene>
<sequence>NHPPSLSLRALFHYDKTKDCGFLSQALGFQFGEVLHVIDTGDEEWWQARRVSPEGEGEETGFIPSKRRVERKEWSRLKTKDRVRERGWGSVQHF</sequence>
<keyword evidence="1 2" id="KW-0728">SH3 domain</keyword>
<dbReference type="InterPro" id="IPR036028">
    <property type="entry name" value="SH3-like_dom_sf"/>
</dbReference>
<proteinExistence type="predicted"/>
<dbReference type="PROSITE" id="PS50002">
    <property type="entry name" value="SH3"/>
    <property type="match status" value="1"/>
</dbReference>
<dbReference type="PANTHER" id="PTHR23119">
    <property type="entry name" value="DISCS LARGE"/>
    <property type="match status" value="1"/>
</dbReference>
<dbReference type="InterPro" id="IPR001452">
    <property type="entry name" value="SH3_domain"/>
</dbReference>
<organism evidence="4 5">
    <name type="scientific">Polyodon spathula</name>
    <name type="common">North American paddlefish</name>
    <name type="synonym">Squalus spathula</name>
    <dbReference type="NCBI Taxonomy" id="7913"/>
    <lineage>
        <taxon>Eukaryota</taxon>
        <taxon>Metazoa</taxon>
        <taxon>Chordata</taxon>
        <taxon>Craniata</taxon>
        <taxon>Vertebrata</taxon>
        <taxon>Euteleostomi</taxon>
        <taxon>Actinopterygii</taxon>
        <taxon>Chondrostei</taxon>
        <taxon>Acipenseriformes</taxon>
        <taxon>Polyodontidae</taxon>
        <taxon>Polyodon</taxon>
    </lineage>
</organism>
<feature type="non-terminal residue" evidence="4">
    <location>
        <position position="1"/>
    </location>
</feature>
<evidence type="ECO:0000313" key="5">
    <source>
        <dbReference type="Proteomes" id="UP001166093"/>
    </source>
</evidence>
<dbReference type="SMART" id="SM00326">
    <property type="entry name" value="SH3"/>
    <property type="match status" value="1"/>
</dbReference>
<dbReference type="PANTHER" id="PTHR23119:SF33">
    <property type="entry name" value="DISKS LARGE HOMOLOG 4"/>
    <property type="match status" value="1"/>
</dbReference>
<dbReference type="Pfam" id="PF07653">
    <property type="entry name" value="SH3_2"/>
    <property type="match status" value="1"/>
</dbReference>
<keyword evidence="5" id="KW-1185">Reference proteome</keyword>
<evidence type="ECO:0000259" key="3">
    <source>
        <dbReference type="PROSITE" id="PS50002"/>
    </source>
</evidence>
<accession>A0ABS2YLE9</accession>
<dbReference type="Gene3D" id="2.30.30.40">
    <property type="entry name" value="SH3 Domains"/>
    <property type="match status" value="1"/>
</dbReference>
<protein>
    <submittedName>
        <fullName evidence="4">DLG4 protein</fullName>
    </submittedName>
</protein>
<dbReference type="InterPro" id="IPR050614">
    <property type="entry name" value="Synaptic_Scaffolding_LAP-MAGUK"/>
</dbReference>
<dbReference type="SUPFAM" id="SSF50044">
    <property type="entry name" value="SH3-domain"/>
    <property type="match status" value="1"/>
</dbReference>
<dbReference type="EMBL" id="JAAWVQ010167376">
    <property type="protein sequence ID" value="MBN3287592.1"/>
    <property type="molecule type" value="Genomic_DNA"/>
</dbReference>
<evidence type="ECO:0000313" key="4">
    <source>
        <dbReference type="EMBL" id="MBN3287592.1"/>
    </source>
</evidence>
<dbReference type="Proteomes" id="UP001166093">
    <property type="component" value="Unassembled WGS sequence"/>
</dbReference>